<dbReference type="GO" id="GO:0006633">
    <property type="term" value="P:fatty acid biosynthetic process"/>
    <property type="evidence" value="ECO:0007669"/>
    <property type="project" value="UniProtKB-KW"/>
</dbReference>
<comment type="domain">
    <text evidence="12">The histidine box domains are involved in binding the catalytic metal ions.</text>
</comment>
<dbReference type="InterPro" id="IPR005804">
    <property type="entry name" value="FA_desaturase_dom"/>
</dbReference>
<evidence type="ECO:0000256" key="8">
    <source>
        <dbReference type="ARBA" id="ARBA00023004"/>
    </source>
</evidence>
<keyword evidence="9" id="KW-0443">Lipid metabolism</keyword>
<evidence type="ECO:0000256" key="5">
    <source>
        <dbReference type="ARBA" id="ARBA00022832"/>
    </source>
</evidence>
<protein>
    <recommendedName>
        <fullName evidence="14">Fatty acid desaturase domain-containing protein</fullName>
    </recommendedName>
</protein>
<feature type="domain" description="Fatty acid desaturase" evidence="14">
    <location>
        <begin position="84"/>
        <end position="287"/>
    </location>
</feature>
<accession>A0ABD1F979</accession>
<comment type="cofactor">
    <cofactor evidence="12">
        <name>Fe(2+)</name>
        <dbReference type="ChEBI" id="CHEBI:29033"/>
    </cofactor>
</comment>
<comment type="caution">
    <text evidence="15">The sequence shown here is derived from an EMBL/GenBank/DDBJ whole genome shotgun (WGS) entry which is preliminary data.</text>
</comment>
<evidence type="ECO:0000313" key="16">
    <source>
        <dbReference type="Proteomes" id="UP001566132"/>
    </source>
</evidence>
<gene>
    <name evidence="15" type="ORF">ABEB36_003458</name>
</gene>
<dbReference type="PANTHER" id="PTHR11351:SF31">
    <property type="entry name" value="DESATURASE 1, ISOFORM A-RELATED"/>
    <property type="match status" value="1"/>
</dbReference>
<organism evidence="15 16">
    <name type="scientific">Hypothenemus hampei</name>
    <name type="common">Coffee berry borer</name>
    <dbReference type="NCBI Taxonomy" id="57062"/>
    <lineage>
        <taxon>Eukaryota</taxon>
        <taxon>Metazoa</taxon>
        <taxon>Ecdysozoa</taxon>
        <taxon>Arthropoda</taxon>
        <taxon>Hexapoda</taxon>
        <taxon>Insecta</taxon>
        <taxon>Pterygota</taxon>
        <taxon>Neoptera</taxon>
        <taxon>Endopterygota</taxon>
        <taxon>Coleoptera</taxon>
        <taxon>Polyphaga</taxon>
        <taxon>Cucujiformia</taxon>
        <taxon>Curculionidae</taxon>
        <taxon>Scolytinae</taxon>
        <taxon>Hypothenemus</taxon>
    </lineage>
</organism>
<evidence type="ECO:0000259" key="14">
    <source>
        <dbReference type="Pfam" id="PF00487"/>
    </source>
</evidence>
<name>A0ABD1F979_HYPHA</name>
<proteinExistence type="inferred from homology"/>
<sequence>MIPQNNTVITYSISVKKLRYFRQKMEKSKEDHLSPNFQIDANPEKKNYKLEIVWRNVVIFAILHSLFLYWLYLIITFQIKFTSFVFCIFYAVLTVFGVTAGAHRLWTHKSYKANLPVRIFLMLCQSGALQNHIYEWARDHRVHHKFADTDADPHNINRGFFFAHIGWLMCKKHPDVINKGKTIDMSDLLKDPVVVFQKKHYIPLVLIFNLVLPTYFLHSILGETLWTAFVCNIGRYVFSLNGTWFVNSAAHVWGNKPYEINIKAVECFRLSWLMIGEGWHNYHHVFPWDYKAAELPIYKHNLTVCILDLMAKAGWVTDLKTVPEEIIRKRAMRTGDKSWKYSGNNVMSSVNNEDVQNDTKEHTWGWGDKDMSEYEMAAVKILNRHHE</sequence>
<dbReference type="Proteomes" id="UP001566132">
    <property type="component" value="Unassembled WGS sequence"/>
</dbReference>
<evidence type="ECO:0000313" key="15">
    <source>
        <dbReference type="EMBL" id="KAL1514151.1"/>
    </source>
</evidence>
<evidence type="ECO:0000256" key="1">
    <source>
        <dbReference type="ARBA" id="ARBA00004141"/>
    </source>
</evidence>
<keyword evidence="6 13" id="KW-1133">Transmembrane helix</keyword>
<evidence type="ECO:0000256" key="6">
    <source>
        <dbReference type="ARBA" id="ARBA00022989"/>
    </source>
</evidence>
<dbReference type="Pfam" id="PF00487">
    <property type="entry name" value="FA_desaturase"/>
    <property type="match status" value="1"/>
</dbReference>
<dbReference type="CDD" id="cd03505">
    <property type="entry name" value="Delta9-FADS-like"/>
    <property type="match status" value="1"/>
</dbReference>
<evidence type="ECO:0000256" key="4">
    <source>
        <dbReference type="ARBA" id="ARBA00022692"/>
    </source>
</evidence>
<comment type="subcellular location">
    <subcellularLocation>
        <location evidence="1">Membrane</location>
        <topology evidence="1">Multi-pass membrane protein</topology>
    </subcellularLocation>
</comment>
<evidence type="ECO:0000256" key="13">
    <source>
        <dbReference type="SAM" id="Phobius"/>
    </source>
</evidence>
<dbReference type="GO" id="GO:0016020">
    <property type="term" value="C:membrane"/>
    <property type="evidence" value="ECO:0007669"/>
    <property type="project" value="UniProtKB-SubCell"/>
</dbReference>
<keyword evidence="10 13" id="KW-0472">Membrane</keyword>
<keyword evidence="7 12" id="KW-0560">Oxidoreductase</keyword>
<evidence type="ECO:0000256" key="11">
    <source>
        <dbReference type="ARBA" id="ARBA00023160"/>
    </source>
</evidence>
<evidence type="ECO:0000256" key="2">
    <source>
        <dbReference type="ARBA" id="ARBA00009295"/>
    </source>
</evidence>
<evidence type="ECO:0000256" key="3">
    <source>
        <dbReference type="ARBA" id="ARBA00022516"/>
    </source>
</evidence>
<comment type="similarity">
    <text evidence="2 12">Belongs to the fatty acid desaturase type 1 family.</text>
</comment>
<dbReference type="PANTHER" id="PTHR11351">
    <property type="entry name" value="ACYL-COA DESATURASE"/>
    <property type="match status" value="1"/>
</dbReference>
<reference evidence="15 16" key="1">
    <citation type="submission" date="2024-05" db="EMBL/GenBank/DDBJ databases">
        <title>Genetic variation in Jamaican populations of the coffee berry borer (Hypothenemus hampei).</title>
        <authorList>
            <person name="Errbii M."/>
            <person name="Myrie A."/>
        </authorList>
    </citation>
    <scope>NUCLEOTIDE SEQUENCE [LARGE SCALE GENOMIC DNA]</scope>
    <source>
        <strain evidence="15">JA-Hopewell-2020-01-JO</strain>
        <tissue evidence="15">Whole body</tissue>
    </source>
</reference>
<dbReference type="PRINTS" id="PR00075">
    <property type="entry name" value="FACDDSATRASE"/>
</dbReference>
<keyword evidence="5" id="KW-0276">Fatty acid metabolism</keyword>
<dbReference type="GO" id="GO:0016717">
    <property type="term" value="F:oxidoreductase activity, acting on paired donors, with oxidation of a pair of donors resulting in the reduction of molecular oxygen to two molecules of water"/>
    <property type="evidence" value="ECO:0007669"/>
    <property type="project" value="UniProtKB-ARBA"/>
</dbReference>
<evidence type="ECO:0000256" key="12">
    <source>
        <dbReference type="RuleBase" id="RU000581"/>
    </source>
</evidence>
<feature type="transmembrane region" description="Helical" evidence="13">
    <location>
        <begin position="81"/>
        <end position="102"/>
    </location>
</feature>
<evidence type="ECO:0000256" key="9">
    <source>
        <dbReference type="ARBA" id="ARBA00023098"/>
    </source>
</evidence>
<dbReference type="InterPro" id="IPR015876">
    <property type="entry name" value="Acyl-CoA_DS"/>
</dbReference>
<keyword evidence="4 12" id="KW-0812">Transmembrane</keyword>
<keyword evidence="11 12" id="KW-0275">Fatty acid biosynthesis</keyword>
<dbReference type="EMBL" id="JBDJPC010000002">
    <property type="protein sequence ID" value="KAL1514151.1"/>
    <property type="molecule type" value="Genomic_DNA"/>
</dbReference>
<feature type="transmembrane region" description="Helical" evidence="13">
    <location>
        <begin position="201"/>
        <end position="221"/>
    </location>
</feature>
<keyword evidence="16" id="KW-1185">Reference proteome</keyword>
<keyword evidence="8" id="KW-0408">Iron</keyword>
<feature type="transmembrane region" description="Helical" evidence="13">
    <location>
        <begin position="53"/>
        <end position="75"/>
    </location>
</feature>
<dbReference type="AlphaFoldDB" id="A0ABD1F979"/>
<evidence type="ECO:0000256" key="7">
    <source>
        <dbReference type="ARBA" id="ARBA00023002"/>
    </source>
</evidence>
<evidence type="ECO:0000256" key="10">
    <source>
        <dbReference type="ARBA" id="ARBA00023136"/>
    </source>
</evidence>
<keyword evidence="3 12" id="KW-0444">Lipid biosynthesis</keyword>